<dbReference type="AlphaFoldDB" id="L8J8F9"/>
<dbReference type="EMBL" id="AMZO01000036">
    <property type="protein sequence ID" value="ELR63732.1"/>
    <property type="molecule type" value="Genomic_DNA"/>
</dbReference>
<sequence>MKFVVRVLFMVAMLGAVPVSFAETDQYEGIEITVNINTANVEELDKLLVGVGPEKAARIVDYRDINGKFAAADDLVNVKGIGPATVDKNRERIKL</sequence>
<dbReference type="PANTHER" id="PTHR21180:SF32">
    <property type="entry name" value="ENDONUCLEASE_EXONUCLEASE_PHOSPHATASE FAMILY DOMAIN-CONTAINING PROTEIN 1"/>
    <property type="match status" value="1"/>
</dbReference>
<name>L8J8F9_9GAMM</name>
<gene>
    <name evidence="2" type="ORF">C942_03401</name>
</gene>
<organism evidence="2 3">
    <name type="scientific">Photobacterium marinum</name>
    <dbReference type="NCBI Taxonomy" id="1056511"/>
    <lineage>
        <taxon>Bacteria</taxon>
        <taxon>Pseudomonadati</taxon>
        <taxon>Pseudomonadota</taxon>
        <taxon>Gammaproteobacteria</taxon>
        <taxon>Vibrionales</taxon>
        <taxon>Vibrionaceae</taxon>
        <taxon>Photobacterium</taxon>
    </lineage>
</organism>
<dbReference type="SUPFAM" id="SSF47781">
    <property type="entry name" value="RuvA domain 2-like"/>
    <property type="match status" value="1"/>
</dbReference>
<reference evidence="2 3" key="1">
    <citation type="submission" date="2012-12" db="EMBL/GenBank/DDBJ databases">
        <title>Genome Assembly of Photobacterium sp. AK15.</title>
        <authorList>
            <person name="Khatri I."/>
            <person name="Vaidya B."/>
            <person name="Srinivas T.N.R."/>
            <person name="Subramanian S."/>
            <person name="Pinnaka A."/>
        </authorList>
    </citation>
    <scope>NUCLEOTIDE SEQUENCE [LARGE SCALE GENOMIC DNA]</scope>
    <source>
        <strain evidence="2 3">AK15</strain>
    </source>
</reference>
<comment type="caution">
    <text evidence="2">The sequence shown here is derived from an EMBL/GenBank/DDBJ whole genome shotgun (WGS) entry which is preliminary data.</text>
</comment>
<dbReference type="Gene3D" id="1.10.150.320">
    <property type="entry name" value="Photosystem II 12 kDa extrinsic protein"/>
    <property type="match status" value="1"/>
</dbReference>
<keyword evidence="1" id="KW-0732">Signal</keyword>
<dbReference type="Proteomes" id="UP000011134">
    <property type="component" value="Unassembled WGS sequence"/>
</dbReference>
<evidence type="ECO:0000256" key="1">
    <source>
        <dbReference type="SAM" id="SignalP"/>
    </source>
</evidence>
<dbReference type="InterPro" id="IPR004509">
    <property type="entry name" value="Competence_ComEA_HhH"/>
</dbReference>
<feature type="chain" id="PRO_5003993623" evidence="1">
    <location>
        <begin position="23"/>
        <end position="95"/>
    </location>
</feature>
<protein>
    <submittedName>
        <fullName evidence="2">DNA uptake protein</fullName>
    </submittedName>
</protein>
<keyword evidence="3" id="KW-1185">Reference proteome</keyword>
<evidence type="ECO:0000313" key="3">
    <source>
        <dbReference type="Proteomes" id="UP000011134"/>
    </source>
</evidence>
<evidence type="ECO:0000313" key="2">
    <source>
        <dbReference type="EMBL" id="ELR63732.1"/>
    </source>
</evidence>
<dbReference type="GO" id="GO:0015627">
    <property type="term" value="C:type II protein secretion system complex"/>
    <property type="evidence" value="ECO:0007669"/>
    <property type="project" value="TreeGrafter"/>
</dbReference>
<dbReference type="InterPro" id="IPR051675">
    <property type="entry name" value="Endo/Exo/Phosphatase_dom_1"/>
</dbReference>
<dbReference type="InterPro" id="IPR010994">
    <property type="entry name" value="RuvA_2-like"/>
</dbReference>
<dbReference type="GO" id="GO:0015628">
    <property type="term" value="P:protein secretion by the type II secretion system"/>
    <property type="evidence" value="ECO:0007669"/>
    <property type="project" value="TreeGrafter"/>
</dbReference>
<accession>L8J8F9</accession>
<dbReference type="PATRIC" id="fig|1056511.3.peg.4325"/>
<dbReference type="PANTHER" id="PTHR21180">
    <property type="entry name" value="ENDONUCLEASE/EXONUCLEASE/PHOSPHATASE FAMILY DOMAIN-CONTAINING PROTEIN 1"/>
    <property type="match status" value="1"/>
</dbReference>
<dbReference type="OrthoDB" id="7510573at2"/>
<dbReference type="NCBIfam" id="TIGR00426">
    <property type="entry name" value="competence protein ComEA helix-hairpin-helix repeat region"/>
    <property type="match status" value="1"/>
</dbReference>
<proteinExistence type="predicted"/>
<dbReference type="Pfam" id="PF12836">
    <property type="entry name" value="HHH_3"/>
    <property type="match status" value="1"/>
</dbReference>
<feature type="signal peptide" evidence="1">
    <location>
        <begin position="1"/>
        <end position="22"/>
    </location>
</feature>